<comment type="similarity">
    <text evidence="1 2">Belongs to the pirin family.</text>
</comment>
<proteinExistence type="inferred from homology"/>
<evidence type="ECO:0000256" key="2">
    <source>
        <dbReference type="RuleBase" id="RU003457"/>
    </source>
</evidence>
<dbReference type="Proteomes" id="UP000269573">
    <property type="component" value="Unassembled WGS sequence"/>
</dbReference>
<dbReference type="InterPro" id="IPR003829">
    <property type="entry name" value="Pirin_N_dom"/>
</dbReference>
<dbReference type="InterPro" id="IPR012093">
    <property type="entry name" value="Pirin"/>
</dbReference>
<evidence type="ECO:0000313" key="4">
    <source>
        <dbReference type="EMBL" id="RNB78103.1"/>
    </source>
</evidence>
<evidence type="ECO:0000259" key="3">
    <source>
        <dbReference type="Pfam" id="PF02678"/>
    </source>
</evidence>
<protein>
    <submittedName>
        <fullName evidence="4">Pirin</fullName>
    </submittedName>
</protein>
<dbReference type="InterPro" id="IPR011051">
    <property type="entry name" value="RmlC_Cupin_sf"/>
</dbReference>
<dbReference type="Gene3D" id="2.60.120.10">
    <property type="entry name" value="Jelly Rolls"/>
    <property type="match status" value="1"/>
</dbReference>
<reference evidence="4 5" key="1">
    <citation type="submission" date="2018-10" db="EMBL/GenBank/DDBJ databases">
        <title>Phylogenomics of Brevibacillus.</title>
        <authorList>
            <person name="Dunlap C."/>
        </authorList>
    </citation>
    <scope>NUCLEOTIDE SEQUENCE [LARGE SCALE GENOMIC DNA]</scope>
    <source>
        <strain evidence="4 5">JCM 15774</strain>
    </source>
</reference>
<gene>
    <name evidence="4" type="ORF">EDM59_30190</name>
</gene>
<sequence>MSIRIYPIDQQVSGQFDEGRLVEQKPIGFPGEGSAVERVGTLFYWAWFQAKEDAYLPPHPHRGFEIISYLLEGHIQHQDTLGTQRSLKAGSLQVMQTGSGVQHSEKYEKGTSGFQIWFEPFLGEANYATPAYSDYLEQDFPVVQRDGCTIKSVVGGSSPVQLVADANMWDVTISAGQAFEMMVPEGYSIAGLVVEGSSTWCSFTETRSAGPREFVVCEGDAPGLLRVEADVGGDTRLILIQVPSELPYPSYKEVKIRLKVEKER</sequence>
<dbReference type="PANTHER" id="PTHR13903:SF8">
    <property type="entry name" value="PIRIN"/>
    <property type="match status" value="1"/>
</dbReference>
<name>A0A3M8CR03_9BACL</name>
<evidence type="ECO:0000256" key="1">
    <source>
        <dbReference type="ARBA" id="ARBA00008416"/>
    </source>
</evidence>
<dbReference type="PANTHER" id="PTHR13903">
    <property type="entry name" value="PIRIN-RELATED"/>
    <property type="match status" value="1"/>
</dbReference>
<dbReference type="InterPro" id="IPR014710">
    <property type="entry name" value="RmlC-like_jellyroll"/>
</dbReference>
<feature type="domain" description="Pirin N-terminal" evidence="3">
    <location>
        <begin position="54"/>
        <end position="117"/>
    </location>
</feature>
<dbReference type="RefSeq" id="WP_122926970.1">
    <property type="nucleotide sequence ID" value="NZ_RHHU01000028.1"/>
</dbReference>
<dbReference type="EMBL" id="RHHU01000028">
    <property type="protein sequence ID" value="RNB78103.1"/>
    <property type="molecule type" value="Genomic_DNA"/>
</dbReference>
<evidence type="ECO:0000313" key="5">
    <source>
        <dbReference type="Proteomes" id="UP000269573"/>
    </source>
</evidence>
<accession>A0A3M8CR03</accession>
<dbReference type="SUPFAM" id="SSF51182">
    <property type="entry name" value="RmlC-like cupins"/>
    <property type="match status" value="1"/>
</dbReference>
<organism evidence="4 5">
    <name type="scientific">Brevibacillus nitrificans</name>
    <dbReference type="NCBI Taxonomy" id="651560"/>
    <lineage>
        <taxon>Bacteria</taxon>
        <taxon>Bacillati</taxon>
        <taxon>Bacillota</taxon>
        <taxon>Bacilli</taxon>
        <taxon>Bacillales</taxon>
        <taxon>Paenibacillaceae</taxon>
        <taxon>Brevibacillus</taxon>
    </lineage>
</organism>
<dbReference type="Pfam" id="PF02678">
    <property type="entry name" value="Pirin"/>
    <property type="match status" value="1"/>
</dbReference>
<keyword evidence="5" id="KW-1185">Reference proteome</keyword>
<dbReference type="AlphaFoldDB" id="A0A3M8CR03"/>
<comment type="caution">
    <text evidence="4">The sequence shown here is derived from an EMBL/GenBank/DDBJ whole genome shotgun (WGS) entry which is preliminary data.</text>
</comment>